<dbReference type="CDD" id="cd00033">
    <property type="entry name" value="CCP"/>
    <property type="match status" value="7"/>
</dbReference>
<feature type="domain" description="Sushi" evidence="18">
    <location>
        <begin position="116"/>
        <end position="172"/>
    </location>
</feature>
<dbReference type="SMART" id="SM00032">
    <property type="entry name" value="CCP"/>
    <property type="match status" value="7"/>
</dbReference>
<evidence type="ECO:0000256" key="5">
    <source>
        <dbReference type="ARBA" id="ARBA00022525"/>
    </source>
</evidence>
<comment type="caution">
    <text evidence="15">Lacks conserved residue(s) required for the propagation of feature annotation.</text>
</comment>
<feature type="domain" description="Sushi" evidence="18">
    <location>
        <begin position="463"/>
        <end position="520"/>
    </location>
</feature>
<feature type="domain" description="Sushi" evidence="18">
    <location>
        <begin position="348"/>
        <end position="403"/>
    </location>
</feature>
<evidence type="ECO:0000256" key="7">
    <source>
        <dbReference type="ARBA" id="ARBA00022659"/>
    </source>
</evidence>
<evidence type="ECO:0000256" key="10">
    <source>
        <dbReference type="ARBA" id="ARBA00022737"/>
    </source>
</evidence>
<dbReference type="Gene3D" id="3.10.100.10">
    <property type="entry name" value="Mannose-Binding Protein A, subunit A"/>
    <property type="match status" value="1"/>
</dbReference>
<feature type="disulfide bond" evidence="15">
    <location>
        <begin position="433"/>
        <end position="460"/>
    </location>
</feature>
<feature type="domain" description="Sushi" evidence="18">
    <location>
        <begin position="233"/>
        <end position="284"/>
    </location>
</feature>
<dbReference type="FunFam" id="2.10.70.10:FF:000064">
    <property type="entry name" value="Fibulin 7"/>
    <property type="match status" value="1"/>
</dbReference>
<evidence type="ECO:0000256" key="12">
    <source>
        <dbReference type="ARBA" id="ARBA00022889"/>
    </source>
</evidence>
<evidence type="ECO:0000259" key="17">
    <source>
        <dbReference type="PROSITE" id="PS50041"/>
    </source>
</evidence>
<feature type="disulfide bond" evidence="15">
    <location>
        <begin position="203"/>
        <end position="230"/>
    </location>
</feature>
<dbReference type="PROSITE" id="PS50923">
    <property type="entry name" value="SUSHI"/>
    <property type="match status" value="7"/>
</dbReference>
<evidence type="ECO:0000259" key="18">
    <source>
        <dbReference type="PROSITE" id="PS50923"/>
    </source>
</evidence>
<feature type="disulfide bond" evidence="15">
    <location>
        <begin position="143"/>
        <end position="170"/>
    </location>
</feature>
<protein>
    <submittedName>
        <fullName evidence="20">Sushi, von Willebrand factor type A, EGF and pentraxin domain-containing protein 1-like</fullName>
    </submittedName>
</protein>
<keyword evidence="13 15" id="KW-1015">Disulfide bond</keyword>
<dbReference type="PROSITE" id="PS50041">
    <property type="entry name" value="C_TYPE_LECTIN_2"/>
    <property type="match status" value="1"/>
</dbReference>
<keyword evidence="6" id="KW-0245">EGF-like domain</keyword>
<evidence type="ECO:0000256" key="16">
    <source>
        <dbReference type="SAM" id="SignalP"/>
    </source>
</evidence>
<dbReference type="Pfam" id="PF07699">
    <property type="entry name" value="Ephrin_rec_like"/>
    <property type="match status" value="1"/>
</dbReference>
<organism evidence="19 20">
    <name type="scientific">Branchiostoma belcheri</name>
    <name type="common">Amphioxus</name>
    <dbReference type="NCBI Taxonomy" id="7741"/>
    <lineage>
        <taxon>Eukaryota</taxon>
        <taxon>Metazoa</taxon>
        <taxon>Chordata</taxon>
        <taxon>Cephalochordata</taxon>
        <taxon>Leptocardii</taxon>
        <taxon>Amphioxiformes</taxon>
        <taxon>Branchiostomatidae</taxon>
        <taxon>Branchiostoma</taxon>
    </lineage>
</organism>
<dbReference type="SUPFAM" id="SSF82895">
    <property type="entry name" value="TSP-1 type 1 repeat"/>
    <property type="match status" value="1"/>
</dbReference>
<feature type="domain" description="Sushi" evidence="18">
    <location>
        <begin position="404"/>
        <end position="462"/>
    </location>
</feature>
<name>A0A6P4YNN5_BRABE</name>
<dbReference type="Pfam" id="PF00059">
    <property type="entry name" value="Lectin_C"/>
    <property type="match status" value="1"/>
</dbReference>
<evidence type="ECO:0000313" key="19">
    <source>
        <dbReference type="Proteomes" id="UP000515135"/>
    </source>
</evidence>
<dbReference type="PRINTS" id="PR00343">
    <property type="entry name" value="SELECTIN"/>
</dbReference>
<dbReference type="OrthoDB" id="5804959at2759"/>
<dbReference type="InterPro" id="IPR051277">
    <property type="entry name" value="SEZ6_CSMD_C4BPB_Regulators"/>
</dbReference>
<evidence type="ECO:0000256" key="4">
    <source>
        <dbReference type="ARBA" id="ARBA00022475"/>
    </source>
</evidence>
<keyword evidence="4" id="KW-1003">Cell membrane</keyword>
<keyword evidence="5" id="KW-0964">Secreted</keyword>
<accession>A0A6P4YNN5</accession>
<evidence type="ECO:0000256" key="13">
    <source>
        <dbReference type="ARBA" id="ARBA00023157"/>
    </source>
</evidence>
<dbReference type="RefSeq" id="XP_019631085.1">
    <property type="nucleotide sequence ID" value="XM_019775526.1"/>
</dbReference>
<evidence type="ECO:0000256" key="3">
    <source>
        <dbReference type="ARBA" id="ARBA00004613"/>
    </source>
</evidence>
<dbReference type="GO" id="GO:0007155">
    <property type="term" value="P:cell adhesion"/>
    <property type="evidence" value="ECO:0007669"/>
    <property type="project" value="UniProtKB-KW"/>
</dbReference>
<keyword evidence="4" id="KW-0472">Membrane</keyword>
<keyword evidence="19" id="KW-1185">Reference proteome</keyword>
<dbReference type="InterPro" id="IPR001304">
    <property type="entry name" value="C-type_lectin-like"/>
</dbReference>
<evidence type="ECO:0000313" key="20">
    <source>
        <dbReference type="RefSeq" id="XP_019631085.1"/>
    </source>
</evidence>
<dbReference type="SUPFAM" id="SSF57184">
    <property type="entry name" value="Growth factor receptor domain"/>
    <property type="match status" value="1"/>
</dbReference>
<evidence type="ECO:0000256" key="1">
    <source>
        <dbReference type="ARBA" id="ARBA00004236"/>
    </source>
</evidence>
<evidence type="ECO:0000256" key="9">
    <source>
        <dbReference type="ARBA" id="ARBA00022729"/>
    </source>
</evidence>
<dbReference type="SMART" id="SM00209">
    <property type="entry name" value="TSP1"/>
    <property type="match status" value="1"/>
</dbReference>
<dbReference type="GO" id="GO:0005576">
    <property type="term" value="C:extracellular region"/>
    <property type="evidence" value="ECO:0007669"/>
    <property type="project" value="UniProtKB-SubCell"/>
</dbReference>
<keyword evidence="14" id="KW-0325">Glycoprotein</keyword>
<evidence type="ECO:0000256" key="15">
    <source>
        <dbReference type="PROSITE-ProRule" id="PRU00302"/>
    </source>
</evidence>
<evidence type="ECO:0000256" key="6">
    <source>
        <dbReference type="ARBA" id="ARBA00022536"/>
    </source>
</evidence>
<dbReference type="InterPro" id="IPR002396">
    <property type="entry name" value="Selectin_superfamily"/>
</dbReference>
<dbReference type="SMART" id="SM00034">
    <property type="entry name" value="CLECT"/>
    <property type="match status" value="1"/>
</dbReference>
<dbReference type="PROSITE" id="PS50092">
    <property type="entry name" value="TSP1"/>
    <property type="match status" value="1"/>
</dbReference>
<proteinExistence type="predicted"/>
<dbReference type="AlphaFoldDB" id="A0A6P4YNN5"/>
<keyword evidence="8" id="KW-0479">Metal-binding</keyword>
<keyword evidence="7 15" id="KW-0768">Sushi</keyword>
<gene>
    <name evidence="20" type="primary">LOC109475003</name>
</gene>
<evidence type="ECO:0000256" key="8">
    <source>
        <dbReference type="ARBA" id="ARBA00022723"/>
    </source>
</evidence>
<dbReference type="Gene3D" id="2.20.100.10">
    <property type="entry name" value="Thrombospondin type-1 (TSP1) repeat"/>
    <property type="match status" value="1"/>
</dbReference>
<keyword evidence="10" id="KW-0677">Repeat</keyword>
<dbReference type="Pfam" id="PF00084">
    <property type="entry name" value="Sushi"/>
    <property type="match status" value="7"/>
</dbReference>
<keyword evidence="11" id="KW-0106">Calcium</keyword>
<dbReference type="InterPro" id="IPR016187">
    <property type="entry name" value="CTDL_fold"/>
</dbReference>
<evidence type="ECO:0000256" key="14">
    <source>
        <dbReference type="ARBA" id="ARBA00023180"/>
    </source>
</evidence>
<feature type="chain" id="PRO_5028279222" evidence="16">
    <location>
        <begin position="24"/>
        <end position="958"/>
    </location>
</feature>
<feature type="domain" description="Sushi" evidence="18">
    <location>
        <begin position="173"/>
        <end position="232"/>
    </location>
</feature>
<dbReference type="InterPro" id="IPR035976">
    <property type="entry name" value="Sushi/SCR/CCP_sf"/>
</dbReference>
<sequence>MKTLSVTVTLVLLVVLLVPDTQGWWWSRRRRSCSRVDCAWGGWGGWSGCTASCGPSGTQSRSRGVSRQASCGGSGCSGPSSETRACNRHCYNDGSLTSSGCNCPAGYIGDCCETQITCPGVDPPANGARTGCSTYGCTLTYSCEEGYELNGVETRTCGGSGSWSDEAPTCSKVSCALIDPPANGAIVGGRAVRFYGDRMTLTCNSGYEMSGSSTRNCQADRSWSGDETACHRVSCGELSAPENGAKFGDSYLYEDVVSFSCNPGYGLQGSADRTCQADRTWSGEEASCARLPCPVLDAPDNGAVTGDHLFGDVVTYSCDTGYELEGVATRTCRADQTWSDAPSVCNKICCGEPSVENGNVEGTYCYQETVTVSCNEGYRLVGAGSLECTATGAWNNDVPICERICCDSTIGIANGQITAEEGYCSGNVIQFSCNTGYELVGNSSATCQLDESWDQEIPICQRVYCGDPGHLRHATRELEGMYYGDAAYFTCNTGFMLQGNGNLTCGASAEWEGGEPTCEPDGDCTCDSIASPAGGTATCIGGTVNGAPSQFATMTCPSPKAYPVSERRFECGEATGYLWMMRHFLTLTLSDVLDCQDQSAVAGAVDVSGMMIRATAPVDGTAIISALKEGFAAQDGFCQSPCNVGVVTLAAEEAADGSPVEVSVTVQVYILGDTDAFWITVPDDVNAALSTNADALKQLAQAGGVSFSVGGQDLVLEDGGFSTSDSYITCPEGHELSGFNCYECPAGTYYDSSSSECKACPFGYYSDQAGQTSCTMCPDGKSTYGEGAKECQVYVDCYCMDGQHPCTFDAQDGWVRHCPNGYQREEDECVVECPTGSSRYGASCFQMNSMTVPYSTASQICRFNGGEIARVKDQGTADFIKELAAGSEVWIGLDDQTTEGEYVWLADGTAIADGDYTAWASGQPSDTLSWNDCVKMDAAGEWTTNNCNHFTAYVCEFN</sequence>
<dbReference type="Proteomes" id="UP000515135">
    <property type="component" value="Unplaced"/>
</dbReference>
<dbReference type="GO" id="GO:0046872">
    <property type="term" value="F:metal ion binding"/>
    <property type="evidence" value="ECO:0007669"/>
    <property type="project" value="UniProtKB-KW"/>
</dbReference>
<evidence type="ECO:0000256" key="2">
    <source>
        <dbReference type="ARBA" id="ARBA00004479"/>
    </source>
</evidence>
<dbReference type="GO" id="GO:0005886">
    <property type="term" value="C:plasma membrane"/>
    <property type="evidence" value="ECO:0007669"/>
    <property type="project" value="UniProtKB-SubCell"/>
</dbReference>
<dbReference type="KEGG" id="bbel:109475003"/>
<feature type="domain" description="Sushi" evidence="18">
    <location>
        <begin position="286"/>
        <end position="347"/>
    </location>
</feature>
<dbReference type="InterPro" id="IPR016186">
    <property type="entry name" value="C-type_lectin-like/link_sf"/>
</dbReference>
<dbReference type="CDD" id="cd00037">
    <property type="entry name" value="CLECT"/>
    <property type="match status" value="1"/>
</dbReference>
<feature type="signal peptide" evidence="16">
    <location>
        <begin position="1"/>
        <end position="23"/>
    </location>
</feature>
<dbReference type="SUPFAM" id="SSF57535">
    <property type="entry name" value="Complement control module/SCR domain"/>
    <property type="match status" value="7"/>
</dbReference>
<dbReference type="PANTHER" id="PTHR45656:SF4">
    <property type="entry name" value="PROTEIN CBR-CLEC-78"/>
    <property type="match status" value="1"/>
</dbReference>
<dbReference type="SMART" id="SM01411">
    <property type="entry name" value="Ephrin_rec_like"/>
    <property type="match status" value="1"/>
</dbReference>
<dbReference type="InterPro" id="IPR036383">
    <property type="entry name" value="TSP1_rpt_sf"/>
</dbReference>
<keyword evidence="12" id="KW-0130">Cell adhesion</keyword>
<feature type="domain" description="C-type lectin" evidence="17">
    <location>
        <begin position="840"/>
        <end position="956"/>
    </location>
</feature>
<keyword evidence="9 16" id="KW-0732">Signal</keyword>
<dbReference type="PANTHER" id="PTHR45656">
    <property type="entry name" value="PROTEIN CBR-CLEC-78"/>
    <property type="match status" value="1"/>
</dbReference>
<dbReference type="InterPro" id="IPR000436">
    <property type="entry name" value="Sushi_SCR_CCP_dom"/>
</dbReference>
<comment type="subcellular location">
    <subcellularLocation>
        <location evidence="1">Cell membrane</location>
    </subcellularLocation>
    <subcellularLocation>
        <location evidence="2">Membrane</location>
        <topology evidence="2">Single-pass type I membrane protein</topology>
    </subcellularLocation>
    <subcellularLocation>
        <location evidence="3">Secreted</location>
    </subcellularLocation>
</comment>
<dbReference type="Gene3D" id="2.10.50.10">
    <property type="entry name" value="Tumor Necrosis Factor Receptor, subunit A, domain 2"/>
    <property type="match status" value="1"/>
</dbReference>
<dbReference type="InterPro" id="IPR000884">
    <property type="entry name" value="TSP1_rpt"/>
</dbReference>
<reference evidence="20" key="1">
    <citation type="submission" date="2025-08" db="UniProtKB">
        <authorList>
            <consortium name="RefSeq"/>
        </authorList>
    </citation>
    <scope>IDENTIFICATION</scope>
    <source>
        <tissue evidence="20">Gonad</tissue>
    </source>
</reference>
<dbReference type="GeneID" id="109475003"/>
<feature type="disulfide bond" evidence="15">
    <location>
        <begin position="491"/>
        <end position="518"/>
    </location>
</feature>
<dbReference type="SUPFAM" id="SSF56436">
    <property type="entry name" value="C-type lectin-like"/>
    <property type="match status" value="1"/>
</dbReference>
<evidence type="ECO:0000256" key="11">
    <source>
        <dbReference type="ARBA" id="ARBA00022837"/>
    </source>
</evidence>
<dbReference type="InterPro" id="IPR011641">
    <property type="entry name" value="Tyr-kin_ephrin_A/B_rcpt-like"/>
</dbReference>
<feature type="disulfide bond" evidence="15">
    <location>
        <begin position="318"/>
        <end position="345"/>
    </location>
</feature>
<feature type="disulfide bond" evidence="15">
    <location>
        <begin position="374"/>
        <end position="401"/>
    </location>
</feature>
<dbReference type="Gene3D" id="2.10.70.10">
    <property type="entry name" value="Complement Module, domain 1"/>
    <property type="match status" value="7"/>
</dbReference>
<dbReference type="InterPro" id="IPR009030">
    <property type="entry name" value="Growth_fac_rcpt_cys_sf"/>
</dbReference>